<comment type="caution">
    <text evidence="10">The sequence shown here is derived from an EMBL/GenBank/DDBJ whole genome shotgun (WGS) entry which is preliminary data.</text>
</comment>
<proteinExistence type="inferred from homology"/>
<comment type="domain">
    <text evidence="8">The N-terminal domain determines nucleotide recognition and specific binding, while the C-terminal domain determines the specific binding to the target protein.</text>
</comment>
<dbReference type="EMBL" id="JAPMLT010000015">
    <property type="protein sequence ID" value="MCX7572047.1"/>
    <property type="molecule type" value="Genomic_DNA"/>
</dbReference>
<sequence length="205" mass="23014">MKGILTAGGLSRRMGQKKAWLEWGGQPMILHLHRLLTAVCEDVVVVANDPDDERRLRESGLRTVRDVYAGQGPLAGLHAGLSAGFPALREEEAVCLVGCDLPFLRGEVLQDLERELMLDAKVQAAVPRLSDKIHPVCAVYRADVREIAAALLQNEENRMRRFLEAVRTKYVEATEWERHAPSPFANVNTPDDYREACILWKKEGF</sequence>
<keyword evidence="6 8" id="KW-0342">GTP-binding</keyword>
<evidence type="ECO:0000313" key="10">
    <source>
        <dbReference type="EMBL" id="MCX7572047.1"/>
    </source>
</evidence>
<feature type="binding site" evidence="8">
    <location>
        <begin position="6"/>
        <end position="8"/>
    </location>
    <ligand>
        <name>GTP</name>
        <dbReference type="ChEBI" id="CHEBI:37565"/>
    </ligand>
</feature>
<evidence type="ECO:0000256" key="3">
    <source>
        <dbReference type="ARBA" id="ARBA00022723"/>
    </source>
</evidence>
<dbReference type="GO" id="GO:0016779">
    <property type="term" value="F:nucleotidyltransferase activity"/>
    <property type="evidence" value="ECO:0007669"/>
    <property type="project" value="UniProtKB-KW"/>
</dbReference>
<evidence type="ECO:0000313" key="11">
    <source>
        <dbReference type="Proteomes" id="UP001208017"/>
    </source>
</evidence>
<reference evidence="10 11" key="1">
    <citation type="submission" date="2022-11" db="EMBL/GenBank/DDBJ databases">
        <title>Study of microbial diversity in lake waters.</title>
        <authorList>
            <person name="Zhang J."/>
        </authorList>
    </citation>
    <scope>NUCLEOTIDE SEQUENCE [LARGE SCALE GENOMIC DNA]</scope>
    <source>
        <strain evidence="10 11">DT12</strain>
    </source>
</reference>
<dbReference type="InterPro" id="IPR029044">
    <property type="entry name" value="Nucleotide-diphossugar_trans"/>
</dbReference>
<dbReference type="EC" id="2.7.7.77" evidence="8"/>
<comment type="subcellular location">
    <subcellularLocation>
        <location evidence="8">Cytoplasm</location>
    </subcellularLocation>
</comment>
<evidence type="ECO:0000256" key="6">
    <source>
        <dbReference type="ARBA" id="ARBA00023134"/>
    </source>
</evidence>
<feature type="binding site" evidence="8">
    <location>
        <position position="66"/>
    </location>
    <ligand>
        <name>GTP</name>
        <dbReference type="ChEBI" id="CHEBI:37565"/>
    </ligand>
</feature>
<keyword evidence="10" id="KW-0548">Nucleotidyltransferase</keyword>
<dbReference type="Gene3D" id="3.90.550.10">
    <property type="entry name" value="Spore Coat Polysaccharide Biosynthesis Protein SpsA, Chain A"/>
    <property type="match status" value="1"/>
</dbReference>
<organism evidence="10 11">
    <name type="scientific">Tumebacillus lacus</name>
    <dbReference type="NCBI Taxonomy" id="2995335"/>
    <lineage>
        <taxon>Bacteria</taxon>
        <taxon>Bacillati</taxon>
        <taxon>Bacillota</taxon>
        <taxon>Bacilli</taxon>
        <taxon>Bacillales</taxon>
        <taxon>Alicyclobacillaceae</taxon>
        <taxon>Tumebacillus</taxon>
    </lineage>
</organism>
<evidence type="ECO:0000256" key="5">
    <source>
        <dbReference type="ARBA" id="ARBA00022842"/>
    </source>
</evidence>
<dbReference type="InterPro" id="IPR025877">
    <property type="entry name" value="MobA-like_NTP_Trfase"/>
</dbReference>
<dbReference type="PANTHER" id="PTHR19136">
    <property type="entry name" value="MOLYBDENUM COFACTOR GUANYLYLTRANSFERASE"/>
    <property type="match status" value="1"/>
</dbReference>
<evidence type="ECO:0000256" key="4">
    <source>
        <dbReference type="ARBA" id="ARBA00022741"/>
    </source>
</evidence>
<evidence type="ECO:0000256" key="2">
    <source>
        <dbReference type="ARBA" id="ARBA00022679"/>
    </source>
</evidence>
<evidence type="ECO:0000259" key="9">
    <source>
        <dbReference type="Pfam" id="PF12804"/>
    </source>
</evidence>
<dbReference type="SUPFAM" id="SSF53448">
    <property type="entry name" value="Nucleotide-diphospho-sugar transferases"/>
    <property type="match status" value="1"/>
</dbReference>
<keyword evidence="1 8" id="KW-0963">Cytoplasm</keyword>
<keyword evidence="7 8" id="KW-0501">Molybdenum cofactor biosynthesis</keyword>
<dbReference type="PANTHER" id="PTHR19136:SF81">
    <property type="entry name" value="MOLYBDENUM COFACTOR GUANYLYLTRANSFERASE"/>
    <property type="match status" value="1"/>
</dbReference>
<comment type="function">
    <text evidence="8">Transfers a GMP moiety from GTP to Mo-molybdopterin (Mo-MPT) cofactor (Moco or molybdenum cofactor) to form Mo-molybdopterin guanine dinucleotide (Mo-MGD) cofactor.</text>
</comment>
<protein>
    <recommendedName>
        <fullName evidence="8">Probable molybdenum cofactor guanylyltransferase</fullName>
        <shortName evidence="8">MoCo guanylyltransferase</shortName>
        <ecNumber evidence="8">2.7.7.77</ecNumber>
    </recommendedName>
    <alternativeName>
        <fullName evidence="8">GTP:molybdopterin guanylyltransferase</fullName>
    </alternativeName>
    <alternativeName>
        <fullName evidence="8">Mo-MPT guanylyltransferase</fullName>
    </alternativeName>
    <alternativeName>
        <fullName evidence="8">Molybdopterin guanylyltransferase</fullName>
    </alternativeName>
    <alternativeName>
        <fullName evidence="8">Molybdopterin-guanine dinucleotide synthase</fullName>
        <shortName evidence="8">MGD synthase</shortName>
    </alternativeName>
</protein>
<keyword evidence="4 8" id="KW-0547">Nucleotide-binding</keyword>
<keyword evidence="5 8" id="KW-0460">Magnesium</keyword>
<keyword evidence="2 8" id="KW-0808">Transferase</keyword>
<evidence type="ECO:0000256" key="8">
    <source>
        <dbReference type="HAMAP-Rule" id="MF_00316"/>
    </source>
</evidence>
<comment type="caution">
    <text evidence="8">Lacks conserved residue(s) required for the propagation of feature annotation.</text>
</comment>
<name>A0ABT3X815_9BACL</name>
<evidence type="ECO:0000256" key="7">
    <source>
        <dbReference type="ARBA" id="ARBA00023150"/>
    </source>
</evidence>
<dbReference type="RefSeq" id="WP_267153298.1">
    <property type="nucleotide sequence ID" value="NZ_JAPMLT010000015.1"/>
</dbReference>
<dbReference type="CDD" id="cd02503">
    <property type="entry name" value="MobA"/>
    <property type="match status" value="1"/>
</dbReference>
<dbReference type="Proteomes" id="UP001208017">
    <property type="component" value="Unassembled WGS sequence"/>
</dbReference>
<dbReference type="HAMAP" id="MF_00316">
    <property type="entry name" value="MobA"/>
    <property type="match status" value="1"/>
</dbReference>
<feature type="binding site" evidence="8">
    <location>
        <position position="100"/>
    </location>
    <ligand>
        <name>Mg(2+)</name>
        <dbReference type="ChEBI" id="CHEBI:18420"/>
    </ligand>
</feature>
<feature type="binding site" evidence="8">
    <location>
        <position position="18"/>
    </location>
    <ligand>
        <name>GTP</name>
        <dbReference type="ChEBI" id="CHEBI:37565"/>
    </ligand>
</feature>
<feature type="domain" description="MobA-like NTP transferase" evidence="9">
    <location>
        <begin position="3"/>
        <end position="165"/>
    </location>
</feature>
<keyword evidence="3 8" id="KW-0479">Metal-binding</keyword>
<comment type="cofactor">
    <cofactor evidence="8">
        <name>Mg(2+)</name>
        <dbReference type="ChEBI" id="CHEBI:18420"/>
    </cofactor>
</comment>
<comment type="similarity">
    <text evidence="8">Belongs to the MobA family.</text>
</comment>
<comment type="catalytic activity">
    <reaction evidence="8">
        <text>Mo-molybdopterin + GTP + H(+) = Mo-molybdopterin guanine dinucleotide + diphosphate</text>
        <dbReference type="Rhea" id="RHEA:34243"/>
        <dbReference type="ChEBI" id="CHEBI:15378"/>
        <dbReference type="ChEBI" id="CHEBI:33019"/>
        <dbReference type="ChEBI" id="CHEBI:37565"/>
        <dbReference type="ChEBI" id="CHEBI:71302"/>
        <dbReference type="ChEBI" id="CHEBI:71310"/>
        <dbReference type="EC" id="2.7.7.77"/>
    </reaction>
</comment>
<accession>A0ABT3X815</accession>
<keyword evidence="11" id="KW-1185">Reference proteome</keyword>
<evidence type="ECO:0000256" key="1">
    <source>
        <dbReference type="ARBA" id="ARBA00022490"/>
    </source>
</evidence>
<gene>
    <name evidence="8" type="primary">mobA</name>
    <name evidence="10" type="ORF">OS242_19095</name>
</gene>
<dbReference type="Pfam" id="PF12804">
    <property type="entry name" value="NTP_transf_3"/>
    <property type="match status" value="1"/>
</dbReference>
<feature type="binding site" evidence="8">
    <location>
        <position position="100"/>
    </location>
    <ligand>
        <name>GTP</name>
        <dbReference type="ChEBI" id="CHEBI:37565"/>
    </ligand>
</feature>
<dbReference type="InterPro" id="IPR013482">
    <property type="entry name" value="Molybde_CF_guanTrfase"/>
</dbReference>